<dbReference type="AlphaFoldDB" id="A0ABD0KAF1"/>
<dbReference type="InterPro" id="IPR050569">
    <property type="entry name" value="TAAR"/>
</dbReference>
<comment type="similarity">
    <text evidence="9">Belongs to the G-protein coupled receptor 1 family.</text>
</comment>
<evidence type="ECO:0000256" key="4">
    <source>
        <dbReference type="ARBA" id="ARBA00022989"/>
    </source>
</evidence>
<dbReference type="EMBL" id="JACVVK020000217">
    <property type="protein sequence ID" value="KAK7484032.1"/>
    <property type="molecule type" value="Genomic_DNA"/>
</dbReference>
<comment type="caution">
    <text evidence="12">The sequence shown here is derived from an EMBL/GenBank/DDBJ whole genome shotgun (WGS) entry which is preliminary data.</text>
</comment>
<dbReference type="Proteomes" id="UP001519460">
    <property type="component" value="Unassembled WGS sequence"/>
</dbReference>
<keyword evidence="7 9" id="KW-0675">Receptor</keyword>
<keyword evidence="4 10" id="KW-1133">Transmembrane helix</keyword>
<feature type="transmembrane region" description="Helical" evidence="10">
    <location>
        <begin position="295"/>
        <end position="316"/>
    </location>
</feature>
<evidence type="ECO:0000256" key="1">
    <source>
        <dbReference type="ARBA" id="ARBA00004651"/>
    </source>
</evidence>
<sequence>MRLPMNDSDVIPTVESNNNTADDSFGYLFTTLNGHHVTAQNLVFYLLQVFVACLVLTLNGLVLDTMVRQGKWREPADLLVAGLALTDALLGVFVLWQTIYTLVYFQSVWECLVRLGLAHSMMLTGMLHLVSLTTDRFLKVVTPYRYKDFCRKWTVWVVMAAIWLLGIVLGSLPVFGWNRSVEAALSGDPVCSYFNIMHEHFLRFYIVLIQFCVVVMATLYLKLFLVARKHAVAIAASVPGESTRQRTSEHAWRYTKTVLLIVGVNYLSWVPMGMVVIASLTGILGDMSIVKKGDLMLYTSCLVYGNSIINPAIYAIKIPAIHARYRALCCRCKKHSSATDGGSRAATTAVFSLHTM</sequence>
<reference evidence="12 13" key="1">
    <citation type="journal article" date="2023" name="Sci. Data">
        <title>Genome assembly of the Korean intertidal mud-creeper Batillaria attramentaria.</title>
        <authorList>
            <person name="Patra A.K."/>
            <person name="Ho P.T."/>
            <person name="Jun S."/>
            <person name="Lee S.J."/>
            <person name="Kim Y."/>
            <person name="Won Y.J."/>
        </authorList>
    </citation>
    <scope>NUCLEOTIDE SEQUENCE [LARGE SCALE GENOMIC DNA]</scope>
    <source>
        <strain evidence="12">Wonlab-2016</strain>
    </source>
</reference>
<dbReference type="CDD" id="cd00637">
    <property type="entry name" value="7tm_classA_rhodopsin-like"/>
    <property type="match status" value="1"/>
</dbReference>
<evidence type="ECO:0000256" key="5">
    <source>
        <dbReference type="ARBA" id="ARBA00023040"/>
    </source>
</evidence>
<evidence type="ECO:0000256" key="2">
    <source>
        <dbReference type="ARBA" id="ARBA00022475"/>
    </source>
</evidence>
<dbReference type="PROSITE" id="PS50262">
    <property type="entry name" value="G_PROTEIN_RECEP_F1_2"/>
    <property type="match status" value="1"/>
</dbReference>
<name>A0ABD0KAF1_9CAEN</name>
<keyword evidence="13" id="KW-1185">Reference proteome</keyword>
<feature type="transmembrane region" description="Helical" evidence="10">
    <location>
        <begin position="42"/>
        <end position="66"/>
    </location>
</feature>
<evidence type="ECO:0000256" key="9">
    <source>
        <dbReference type="RuleBase" id="RU000688"/>
    </source>
</evidence>
<evidence type="ECO:0000256" key="6">
    <source>
        <dbReference type="ARBA" id="ARBA00023136"/>
    </source>
</evidence>
<keyword evidence="5 9" id="KW-0297">G-protein coupled receptor</keyword>
<keyword evidence="2" id="KW-1003">Cell membrane</keyword>
<dbReference type="PANTHER" id="PTHR24249">
    <property type="entry name" value="HISTAMINE RECEPTOR-RELATED G-PROTEIN COUPLED RECEPTOR"/>
    <property type="match status" value="1"/>
</dbReference>
<gene>
    <name evidence="12" type="ORF">BaRGS_00024767</name>
</gene>
<dbReference type="PROSITE" id="PS00237">
    <property type="entry name" value="G_PROTEIN_RECEP_F1_1"/>
    <property type="match status" value="1"/>
</dbReference>
<protein>
    <recommendedName>
        <fullName evidence="11">G-protein coupled receptors family 1 profile domain-containing protein</fullName>
    </recommendedName>
</protein>
<dbReference type="SUPFAM" id="SSF81321">
    <property type="entry name" value="Family A G protein-coupled receptor-like"/>
    <property type="match status" value="1"/>
</dbReference>
<dbReference type="Gene3D" id="1.20.1070.10">
    <property type="entry name" value="Rhodopsin 7-helix transmembrane proteins"/>
    <property type="match status" value="1"/>
</dbReference>
<dbReference type="GO" id="GO:0004930">
    <property type="term" value="F:G protein-coupled receptor activity"/>
    <property type="evidence" value="ECO:0007669"/>
    <property type="project" value="UniProtKB-KW"/>
</dbReference>
<dbReference type="InterPro" id="IPR000276">
    <property type="entry name" value="GPCR_Rhodpsn"/>
</dbReference>
<keyword evidence="8 9" id="KW-0807">Transducer</keyword>
<evidence type="ECO:0000256" key="10">
    <source>
        <dbReference type="SAM" id="Phobius"/>
    </source>
</evidence>
<keyword evidence="3 9" id="KW-0812">Transmembrane</keyword>
<feature type="transmembrane region" description="Helical" evidence="10">
    <location>
        <begin position="258"/>
        <end position="283"/>
    </location>
</feature>
<comment type="subcellular location">
    <subcellularLocation>
        <location evidence="1">Cell membrane</location>
        <topology evidence="1">Multi-pass membrane protein</topology>
    </subcellularLocation>
</comment>
<evidence type="ECO:0000256" key="8">
    <source>
        <dbReference type="ARBA" id="ARBA00023224"/>
    </source>
</evidence>
<feature type="transmembrane region" description="Helical" evidence="10">
    <location>
        <begin position="202"/>
        <end position="221"/>
    </location>
</feature>
<dbReference type="GO" id="GO:0005886">
    <property type="term" value="C:plasma membrane"/>
    <property type="evidence" value="ECO:0007669"/>
    <property type="project" value="UniProtKB-SubCell"/>
</dbReference>
<proteinExistence type="inferred from homology"/>
<organism evidence="12 13">
    <name type="scientific">Batillaria attramentaria</name>
    <dbReference type="NCBI Taxonomy" id="370345"/>
    <lineage>
        <taxon>Eukaryota</taxon>
        <taxon>Metazoa</taxon>
        <taxon>Spiralia</taxon>
        <taxon>Lophotrochozoa</taxon>
        <taxon>Mollusca</taxon>
        <taxon>Gastropoda</taxon>
        <taxon>Caenogastropoda</taxon>
        <taxon>Sorbeoconcha</taxon>
        <taxon>Cerithioidea</taxon>
        <taxon>Batillariidae</taxon>
        <taxon>Batillaria</taxon>
    </lineage>
</organism>
<evidence type="ECO:0000256" key="3">
    <source>
        <dbReference type="ARBA" id="ARBA00022692"/>
    </source>
</evidence>
<evidence type="ECO:0000256" key="7">
    <source>
        <dbReference type="ARBA" id="ARBA00023170"/>
    </source>
</evidence>
<feature type="transmembrane region" description="Helical" evidence="10">
    <location>
        <begin position="112"/>
        <end position="132"/>
    </location>
</feature>
<feature type="domain" description="G-protein coupled receptors family 1 profile" evidence="11">
    <location>
        <begin position="58"/>
        <end position="314"/>
    </location>
</feature>
<evidence type="ECO:0000313" key="13">
    <source>
        <dbReference type="Proteomes" id="UP001519460"/>
    </source>
</evidence>
<feature type="transmembrane region" description="Helical" evidence="10">
    <location>
        <begin position="78"/>
        <end position="100"/>
    </location>
</feature>
<dbReference type="PRINTS" id="PR00237">
    <property type="entry name" value="GPCRRHODOPSN"/>
</dbReference>
<dbReference type="Pfam" id="PF00001">
    <property type="entry name" value="7tm_1"/>
    <property type="match status" value="1"/>
</dbReference>
<keyword evidence="6 10" id="KW-0472">Membrane</keyword>
<evidence type="ECO:0000259" key="11">
    <source>
        <dbReference type="PROSITE" id="PS50262"/>
    </source>
</evidence>
<evidence type="ECO:0000313" key="12">
    <source>
        <dbReference type="EMBL" id="KAK7484032.1"/>
    </source>
</evidence>
<accession>A0ABD0KAF1</accession>
<dbReference type="InterPro" id="IPR017452">
    <property type="entry name" value="GPCR_Rhodpsn_7TM"/>
</dbReference>
<feature type="transmembrane region" description="Helical" evidence="10">
    <location>
        <begin position="153"/>
        <end position="175"/>
    </location>
</feature>